<organism evidence="1 3">
    <name type="scientific">Methylosinus sporium</name>
    <dbReference type="NCBI Taxonomy" id="428"/>
    <lineage>
        <taxon>Bacteria</taxon>
        <taxon>Pseudomonadati</taxon>
        <taxon>Pseudomonadota</taxon>
        <taxon>Alphaproteobacteria</taxon>
        <taxon>Hyphomicrobiales</taxon>
        <taxon>Methylocystaceae</taxon>
        <taxon>Methylosinus</taxon>
    </lineage>
</organism>
<reference evidence="1" key="2">
    <citation type="submission" date="2018-02" db="EMBL/GenBank/DDBJ databases">
        <authorList>
            <person name="Cohen D.B."/>
            <person name="Kent A.D."/>
        </authorList>
    </citation>
    <scope>NUCLEOTIDE SEQUENCE</scope>
    <source>
        <strain evidence="1">DSM 17706</strain>
    </source>
</reference>
<proteinExistence type="predicted"/>
<dbReference type="InterPro" id="IPR006439">
    <property type="entry name" value="HAD-SF_hydro_IA"/>
</dbReference>
<dbReference type="Gene3D" id="1.10.150.240">
    <property type="entry name" value="Putative phosphatase, domain 2"/>
    <property type="match status" value="1"/>
</dbReference>
<dbReference type="EMBL" id="VJMF01000073">
    <property type="protein sequence ID" value="TRL30281.1"/>
    <property type="molecule type" value="Genomic_DNA"/>
</dbReference>
<dbReference type="NCBIfam" id="TIGR01509">
    <property type="entry name" value="HAD-SF-IA-v3"/>
    <property type="match status" value="1"/>
</dbReference>
<gene>
    <name evidence="1" type="ORF">C5689_12320</name>
    <name evidence="2" type="ORF">FM996_17050</name>
</gene>
<dbReference type="CDD" id="cd07505">
    <property type="entry name" value="HAD_BPGM-like"/>
    <property type="match status" value="1"/>
</dbReference>
<dbReference type="SFLD" id="SFLDG01129">
    <property type="entry name" value="C1.5:_HAD__Beta-PGM__Phosphata"/>
    <property type="match status" value="1"/>
</dbReference>
<dbReference type="Proteomes" id="UP000316781">
    <property type="component" value="Unassembled WGS sequence"/>
</dbReference>
<evidence type="ECO:0000313" key="3">
    <source>
        <dbReference type="Proteomes" id="UP000245137"/>
    </source>
</evidence>
<reference evidence="2 4" key="3">
    <citation type="submission" date="2019-07" db="EMBL/GenBank/DDBJ databases">
        <title>Ln-dependent methylotrophs.</title>
        <authorList>
            <person name="Tani A."/>
        </authorList>
    </citation>
    <scope>NUCLEOTIDE SEQUENCE [LARGE SCALE GENOMIC DNA]</scope>
    <source>
        <strain evidence="2 4">SM89A</strain>
    </source>
</reference>
<protein>
    <submittedName>
        <fullName evidence="1">HAD family phosphatase</fullName>
    </submittedName>
</protein>
<dbReference type="SUPFAM" id="SSF56784">
    <property type="entry name" value="HAD-like"/>
    <property type="match status" value="1"/>
</dbReference>
<sequence>MVFPHAVEAVLFDMDGTLLDTERLYVDAWIAAGRAVGHEITEAFCHRMIGKPMQDCETMMIERFGADFPLDACIEACGAFVARASRSGVPLKEGARELVDYLTAMNIPLAIATSSRRPTAEHHLSRCGLLSHFSILVTRDDVARGKPHPESYLRAARALGKEPRRCLALEDSPTGLRSAAAAGAMTILTPDILQPSAEERALCLTVVASLRDVLELLRAQADRQPLGAIAR</sequence>
<name>A0A2U1SPI2_METSR</name>
<dbReference type="PANTHER" id="PTHR18901:SF38">
    <property type="entry name" value="PSEUDOURIDINE-5'-PHOSPHATASE"/>
    <property type="match status" value="1"/>
</dbReference>
<accession>A0A2U1SPI2</accession>
<dbReference type="PANTHER" id="PTHR18901">
    <property type="entry name" value="2-DEOXYGLUCOSE-6-PHOSPHATE PHOSPHATASE 2"/>
    <property type="match status" value="1"/>
</dbReference>
<dbReference type="RefSeq" id="WP_108917574.1">
    <property type="nucleotide sequence ID" value="NZ_BGJY01000013.1"/>
</dbReference>
<dbReference type="AlphaFoldDB" id="A0A2U1SPI2"/>
<dbReference type="SFLD" id="SFLDS00003">
    <property type="entry name" value="Haloacid_Dehalogenase"/>
    <property type="match status" value="1"/>
</dbReference>
<dbReference type="SFLD" id="SFLDG01135">
    <property type="entry name" value="C1.5.6:_HAD__Beta-PGM__Phospha"/>
    <property type="match status" value="1"/>
</dbReference>
<evidence type="ECO:0000313" key="2">
    <source>
        <dbReference type="EMBL" id="TRL30281.1"/>
    </source>
</evidence>
<dbReference type="OrthoDB" id="9800058at2"/>
<dbReference type="InterPro" id="IPR023214">
    <property type="entry name" value="HAD_sf"/>
</dbReference>
<evidence type="ECO:0000313" key="4">
    <source>
        <dbReference type="Proteomes" id="UP000316781"/>
    </source>
</evidence>
<dbReference type="InterPro" id="IPR023198">
    <property type="entry name" value="PGP-like_dom2"/>
</dbReference>
<dbReference type="Gene3D" id="3.40.50.1000">
    <property type="entry name" value="HAD superfamily/HAD-like"/>
    <property type="match status" value="1"/>
</dbReference>
<dbReference type="Proteomes" id="UP000245137">
    <property type="component" value="Unassembled WGS sequence"/>
</dbReference>
<comment type="caution">
    <text evidence="1">The sequence shown here is derived from an EMBL/GenBank/DDBJ whole genome shotgun (WGS) entry which is preliminary data.</text>
</comment>
<dbReference type="Pfam" id="PF00702">
    <property type="entry name" value="Hydrolase"/>
    <property type="match status" value="1"/>
</dbReference>
<reference evidence="1 3" key="1">
    <citation type="journal article" date="2018" name="Appl. Microbiol. Biotechnol.">
        <title>Co-cultivation of the strictly anaerobic methanogen Methanosarcina barkeri with aerobic methanotrophs in an oxygen-limited membrane bioreactor.</title>
        <authorList>
            <person name="In 't Zandt M.H."/>
            <person name="van den Bosch T.J.M."/>
            <person name="Rijkers R."/>
            <person name="van Kessel M.A.H.J."/>
            <person name="Jetten M.S.M."/>
            <person name="Welte C.U."/>
        </authorList>
    </citation>
    <scope>NUCLEOTIDE SEQUENCE [LARGE SCALE GENOMIC DNA]</scope>
    <source>
        <strain evidence="1 3">DSM 17706</strain>
    </source>
</reference>
<keyword evidence="3" id="KW-1185">Reference proteome</keyword>
<evidence type="ECO:0000313" key="1">
    <source>
        <dbReference type="EMBL" id="PWB93524.1"/>
    </source>
</evidence>
<dbReference type="EMBL" id="PUIV01000019">
    <property type="protein sequence ID" value="PWB93524.1"/>
    <property type="molecule type" value="Genomic_DNA"/>
</dbReference>
<dbReference type="InterPro" id="IPR036412">
    <property type="entry name" value="HAD-like_sf"/>
</dbReference>